<name>A0A2R6XYK4_9BACL</name>
<keyword evidence="2 7" id="KW-0597">Phosphoprotein</keyword>
<dbReference type="Pfam" id="PF00072">
    <property type="entry name" value="Response_reg"/>
    <property type="match status" value="1"/>
</dbReference>
<dbReference type="SMART" id="SM00862">
    <property type="entry name" value="Trans_reg_C"/>
    <property type="match status" value="1"/>
</dbReference>
<keyword evidence="6" id="KW-0804">Transcription</keyword>
<comment type="caution">
    <text evidence="11">The sequence shown here is derived from an EMBL/GenBank/DDBJ whole genome shotgun (WGS) entry which is preliminary data.</text>
</comment>
<dbReference type="GO" id="GO:0006355">
    <property type="term" value="P:regulation of DNA-templated transcription"/>
    <property type="evidence" value="ECO:0007669"/>
    <property type="project" value="InterPro"/>
</dbReference>
<dbReference type="EMBL" id="PEBX01000108">
    <property type="protein sequence ID" value="PTQ55496.1"/>
    <property type="molecule type" value="Genomic_DNA"/>
</dbReference>
<dbReference type="Gene3D" id="6.10.250.690">
    <property type="match status" value="1"/>
</dbReference>
<evidence type="ECO:0000256" key="5">
    <source>
        <dbReference type="ARBA" id="ARBA00023125"/>
    </source>
</evidence>
<evidence type="ECO:0000256" key="6">
    <source>
        <dbReference type="ARBA" id="ARBA00023163"/>
    </source>
</evidence>
<dbReference type="Pfam" id="PF00486">
    <property type="entry name" value="Trans_reg_C"/>
    <property type="match status" value="1"/>
</dbReference>
<dbReference type="PROSITE" id="PS50110">
    <property type="entry name" value="RESPONSE_REGULATORY"/>
    <property type="match status" value="1"/>
</dbReference>
<keyword evidence="4" id="KW-0805">Transcription regulation</keyword>
<evidence type="ECO:0000256" key="8">
    <source>
        <dbReference type="PROSITE-ProRule" id="PRU01091"/>
    </source>
</evidence>
<dbReference type="InterPro" id="IPR036388">
    <property type="entry name" value="WH-like_DNA-bd_sf"/>
</dbReference>
<gene>
    <name evidence="11" type="ORF">BSOLF_1955</name>
</gene>
<dbReference type="PANTHER" id="PTHR48111">
    <property type="entry name" value="REGULATOR OF RPOS"/>
    <property type="match status" value="1"/>
</dbReference>
<dbReference type="InterPro" id="IPR001789">
    <property type="entry name" value="Sig_transdc_resp-reg_receiver"/>
</dbReference>
<dbReference type="PANTHER" id="PTHR48111:SF73">
    <property type="entry name" value="ALKALINE PHOSPHATASE SYNTHESIS TRANSCRIPTIONAL REGULATORY PROTEIN PHOP"/>
    <property type="match status" value="1"/>
</dbReference>
<dbReference type="Proteomes" id="UP000244338">
    <property type="component" value="Unassembled WGS sequence"/>
</dbReference>
<dbReference type="Gene3D" id="3.40.50.2300">
    <property type="match status" value="1"/>
</dbReference>
<accession>A0A2R6XYK4</accession>
<proteinExistence type="predicted"/>
<dbReference type="FunFam" id="3.40.50.2300:FF:000001">
    <property type="entry name" value="DNA-binding response regulator PhoB"/>
    <property type="match status" value="1"/>
</dbReference>
<dbReference type="CDD" id="cd00383">
    <property type="entry name" value="trans_reg_C"/>
    <property type="match status" value="1"/>
</dbReference>
<dbReference type="InterPro" id="IPR011006">
    <property type="entry name" value="CheY-like_superfamily"/>
</dbReference>
<evidence type="ECO:0000256" key="2">
    <source>
        <dbReference type="ARBA" id="ARBA00022553"/>
    </source>
</evidence>
<dbReference type="FunFam" id="1.10.10.10:FF:000018">
    <property type="entry name" value="DNA-binding response regulator ResD"/>
    <property type="match status" value="1"/>
</dbReference>
<dbReference type="AlphaFoldDB" id="A0A2R6XYK4"/>
<comment type="subcellular location">
    <subcellularLocation>
        <location evidence="1">Cytoplasm</location>
    </subcellularLocation>
</comment>
<evidence type="ECO:0000256" key="4">
    <source>
        <dbReference type="ARBA" id="ARBA00023015"/>
    </source>
</evidence>
<dbReference type="GO" id="GO:0005829">
    <property type="term" value="C:cytosol"/>
    <property type="evidence" value="ECO:0007669"/>
    <property type="project" value="TreeGrafter"/>
</dbReference>
<dbReference type="GO" id="GO:0000156">
    <property type="term" value="F:phosphorelay response regulator activity"/>
    <property type="evidence" value="ECO:0007669"/>
    <property type="project" value="TreeGrafter"/>
</dbReference>
<reference evidence="12" key="1">
    <citation type="journal article" date="2018" name="Sci. Rep.">
        <title>Lignite coal burning seam in the remote Altai Mountains harbors a hydrogen-driven thermophilic microbial community.</title>
        <authorList>
            <person name="Kadnikov V.V."/>
            <person name="Mardanov A.V."/>
            <person name="Ivasenko D.A."/>
            <person name="Antsiferov D.V."/>
            <person name="Beletsky A.V."/>
            <person name="Karnachuk O.V."/>
            <person name="Ravin N.V."/>
        </authorList>
    </citation>
    <scope>NUCLEOTIDE SEQUENCE [LARGE SCALE GENOMIC DNA]</scope>
</reference>
<keyword evidence="5 8" id="KW-0238">DNA-binding</keyword>
<keyword evidence="3" id="KW-0902">Two-component regulatory system</keyword>
<evidence type="ECO:0000256" key="7">
    <source>
        <dbReference type="PROSITE-ProRule" id="PRU00169"/>
    </source>
</evidence>
<dbReference type="Gene3D" id="1.10.10.10">
    <property type="entry name" value="Winged helix-like DNA-binding domain superfamily/Winged helix DNA-binding domain"/>
    <property type="match status" value="1"/>
</dbReference>
<evidence type="ECO:0000259" key="9">
    <source>
        <dbReference type="PROSITE" id="PS50110"/>
    </source>
</evidence>
<feature type="domain" description="OmpR/PhoB-type" evidence="10">
    <location>
        <begin position="139"/>
        <end position="238"/>
    </location>
</feature>
<feature type="DNA-binding region" description="OmpR/PhoB-type" evidence="8">
    <location>
        <begin position="139"/>
        <end position="238"/>
    </location>
</feature>
<dbReference type="SMART" id="SM00448">
    <property type="entry name" value="REC"/>
    <property type="match status" value="1"/>
</dbReference>
<sequence>MKRILIVDDEPSIVTLLKFNLEKAGYDVITSGDGRDALMRIEEASPDLILLDLMLPGIDGMDVLKRIRALNIKTPVIMITARDEELDKVLGLELGADDYITKPFRIREVLARMKAIFRRLETTSVRVNGDAEGEDVLDKNPIQIGDLEIDLIRYEVLRSGEPVDLTPKEYDLLFYMARHRGKVLSREQLLNHVWNYDFMGDSRIVDVHVSHLREKLERDPRQPKYIKTVRGLGYKLEDRPEGVE</sequence>
<feature type="domain" description="Response regulatory" evidence="9">
    <location>
        <begin position="3"/>
        <end position="117"/>
    </location>
</feature>
<evidence type="ECO:0000313" key="12">
    <source>
        <dbReference type="Proteomes" id="UP000244338"/>
    </source>
</evidence>
<dbReference type="GO" id="GO:0032993">
    <property type="term" value="C:protein-DNA complex"/>
    <property type="evidence" value="ECO:0007669"/>
    <property type="project" value="TreeGrafter"/>
</dbReference>
<protein>
    <submittedName>
        <fullName evidence="11">Alkaline phosphatase synthesis transcriptional regulatory protein PhoP</fullName>
    </submittedName>
</protein>
<evidence type="ECO:0000256" key="3">
    <source>
        <dbReference type="ARBA" id="ARBA00023012"/>
    </source>
</evidence>
<evidence type="ECO:0000256" key="1">
    <source>
        <dbReference type="ARBA" id="ARBA00004496"/>
    </source>
</evidence>
<evidence type="ECO:0000313" key="11">
    <source>
        <dbReference type="EMBL" id="PTQ55496.1"/>
    </source>
</evidence>
<feature type="modified residue" description="4-aspartylphosphate" evidence="7">
    <location>
        <position position="52"/>
    </location>
</feature>
<dbReference type="InterPro" id="IPR039420">
    <property type="entry name" value="WalR-like"/>
</dbReference>
<dbReference type="SUPFAM" id="SSF52172">
    <property type="entry name" value="CheY-like"/>
    <property type="match status" value="1"/>
</dbReference>
<organism evidence="11 12">
    <name type="scientific">Candidatus Carbonibacillus altaicus</name>
    <dbReference type="NCBI Taxonomy" id="2163959"/>
    <lineage>
        <taxon>Bacteria</taxon>
        <taxon>Bacillati</taxon>
        <taxon>Bacillota</taxon>
        <taxon>Bacilli</taxon>
        <taxon>Bacillales</taxon>
        <taxon>Candidatus Carbonibacillus</taxon>
    </lineage>
</organism>
<evidence type="ECO:0000259" key="10">
    <source>
        <dbReference type="PROSITE" id="PS51755"/>
    </source>
</evidence>
<dbReference type="InterPro" id="IPR001867">
    <property type="entry name" value="OmpR/PhoB-type_DNA-bd"/>
</dbReference>
<dbReference type="PROSITE" id="PS51755">
    <property type="entry name" value="OMPR_PHOB"/>
    <property type="match status" value="1"/>
</dbReference>
<dbReference type="GO" id="GO:0000976">
    <property type="term" value="F:transcription cis-regulatory region binding"/>
    <property type="evidence" value="ECO:0007669"/>
    <property type="project" value="TreeGrafter"/>
</dbReference>